<dbReference type="EMBL" id="JAHYXK010000004">
    <property type="protein sequence ID" value="MBW7466927.1"/>
    <property type="molecule type" value="Genomic_DNA"/>
</dbReference>
<sequence>MKKAITPQKRDKSLVPLSREHHFGLLFCWKIRQGLKNGTDLKVISNYVSYFWNNILKEHCQEEEWLLNRVLPANDTAQIRLEEEHRLLHEIIALICEGKRLSSALFNTLQQDLVDHIRWEERELFPYLQAVVRNDELELTGKLLEHKHEPRIDGFTPEFWTKPVTAA</sequence>
<proteinExistence type="predicted"/>
<evidence type="ECO:0000259" key="1">
    <source>
        <dbReference type="Pfam" id="PF01814"/>
    </source>
</evidence>
<dbReference type="Pfam" id="PF01814">
    <property type="entry name" value="Hemerythrin"/>
    <property type="match status" value="1"/>
</dbReference>
<gene>
    <name evidence="2" type="ORF">K0O23_07590</name>
</gene>
<protein>
    <submittedName>
        <fullName evidence="2">Hemerythrin domain-containing protein</fullName>
    </submittedName>
</protein>
<dbReference type="Gene3D" id="1.20.120.520">
    <property type="entry name" value="nmb1532 protein domain like"/>
    <property type="match status" value="1"/>
</dbReference>
<organism evidence="2 3">
    <name type="scientific">Pontibacter aydingkolensis</name>
    <dbReference type="NCBI Taxonomy" id="1911536"/>
    <lineage>
        <taxon>Bacteria</taxon>
        <taxon>Pseudomonadati</taxon>
        <taxon>Bacteroidota</taxon>
        <taxon>Cytophagia</taxon>
        <taxon>Cytophagales</taxon>
        <taxon>Hymenobacteraceae</taxon>
        <taxon>Pontibacter</taxon>
    </lineage>
</organism>
<accession>A0ABS7CSV1</accession>
<reference evidence="2 3" key="1">
    <citation type="journal article" date="2016" name="Int. J. Syst. Evol. Microbiol.">
        <title>Pontibacter aydingkolensis sp. nov., isolated from soil of a salt lake.</title>
        <authorList>
            <person name="Osman G."/>
            <person name="Zhang T."/>
            <person name="Lou K."/>
            <person name="Gao Y."/>
            <person name="Chang W."/>
            <person name="Lin Q."/>
            <person name="Yang H.M."/>
            <person name="Huo X.D."/>
            <person name="Wang N."/>
        </authorList>
    </citation>
    <scope>NUCLEOTIDE SEQUENCE [LARGE SCALE GENOMIC DNA]</scope>
    <source>
        <strain evidence="2 3">KACC 19255</strain>
    </source>
</reference>
<dbReference type="Proteomes" id="UP000813018">
    <property type="component" value="Unassembled WGS sequence"/>
</dbReference>
<keyword evidence="3" id="KW-1185">Reference proteome</keyword>
<evidence type="ECO:0000313" key="3">
    <source>
        <dbReference type="Proteomes" id="UP000813018"/>
    </source>
</evidence>
<dbReference type="InterPro" id="IPR012312">
    <property type="entry name" value="Hemerythrin-like"/>
</dbReference>
<evidence type="ECO:0000313" key="2">
    <source>
        <dbReference type="EMBL" id="MBW7466927.1"/>
    </source>
</evidence>
<feature type="domain" description="Hemerythrin-like" evidence="1">
    <location>
        <begin position="41"/>
        <end position="128"/>
    </location>
</feature>
<name>A0ABS7CSV1_9BACT</name>
<comment type="caution">
    <text evidence="2">The sequence shown here is derived from an EMBL/GenBank/DDBJ whole genome shotgun (WGS) entry which is preliminary data.</text>
</comment>